<evidence type="ECO:0000256" key="2">
    <source>
        <dbReference type="SAM" id="SignalP"/>
    </source>
</evidence>
<dbReference type="EMBL" id="MU007020">
    <property type="protein sequence ID" value="KAF2433500.1"/>
    <property type="molecule type" value="Genomic_DNA"/>
</dbReference>
<dbReference type="CDD" id="cd01846">
    <property type="entry name" value="fatty_acyltransferase_like"/>
    <property type="match status" value="1"/>
</dbReference>
<dbReference type="AlphaFoldDB" id="A0A9P4NXK7"/>
<accession>A0A9P4NXK7</accession>
<proteinExistence type="predicted"/>
<dbReference type="OrthoDB" id="1600564at2759"/>
<dbReference type="Proteomes" id="UP000800235">
    <property type="component" value="Unassembled WGS sequence"/>
</dbReference>
<reference evidence="3" key="1">
    <citation type="journal article" date="2020" name="Stud. Mycol.">
        <title>101 Dothideomycetes genomes: a test case for predicting lifestyles and emergence of pathogens.</title>
        <authorList>
            <person name="Haridas S."/>
            <person name="Albert R."/>
            <person name="Binder M."/>
            <person name="Bloem J."/>
            <person name="Labutti K."/>
            <person name="Salamov A."/>
            <person name="Andreopoulos B."/>
            <person name="Baker S."/>
            <person name="Barry K."/>
            <person name="Bills G."/>
            <person name="Bluhm B."/>
            <person name="Cannon C."/>
            <person name="Castanera R."/>
            <person name="Culley D."/>
            <person name="Daum C."/>
            <person name="Ezra D."/>
            <person name="Gonzalez J."/>
            <person name="Henrissat B."/>
            <person name="Kuo A."/>
            <person name="Liang C."/>
            <person name="Lipzen A."/>
            <person name="Lutzoni F."/>
            <person name="Magnuson J."/>
            <person name="Mondo S."/>
            <person name="Nolan M."/>
            <person name="Ohm R."/>
            <person name="Pangilinan J."/>
            <person name="Park H.-J."/>
            <person name="Ramirez L."/>
            <person name="Alfaro M."/>
            <person name="Sun H."/>
            <person name="Tritt A."/>
            <person name="Yoshinaga Y."/>
            <person name="Zwiers L.-H."/>
            <person name="Turgeon B."/>
            <person name="Goodwin S."/>
            <person name="Spatafora J."/>
            <person name="Crous P."/>
            <person name="Grigoriev I."/>
        </authorList>
    </citation>
    <scope>NUCLEOTIDE SEQUENCE</scope>
    <source>
        <strain evidence="3">CBS 130266</strain>
    </source>
</reference>
<keyword evidence="1" id="KW-0378">Hydrolase</keyword>
<feature type="chain" id="PRO_5040367424" evidence="2">
    <location>
        <begin position="29"/>
        <end position="369"/>
    </location>
</feature>
<name>A0A9P4NXK7_9PEZI</name>
<comment type="caution">
    <text evidence="3">The sequence shown here is derived from an EMBL/GenBank/DDBJ whole genome shotgun (WGS) entry which is preliminary data.</text>
</comment>
<organism evidence="3 4">
    <name type="scientific">Tothia fuscella</name>
    <dbReference type="NCBI Taxonomy" id="1048955"/>
    <lineage>
        <taxon>Eukaryota</taxon>
        <taxon>Fungi</taxon>
        <taxon>Dikarya</taxon>
        <taxon>Ascomycota</taxon>
        <taxon>Pezizomycotina</taxon>
        <taxon>Dothideomycetes</taxon>
        <taxon>Pleosporomycetidae</taxon>
        <taxon>Venturiales</taxon>
        <taxon>Cylindrosympodiaceae</taxon>
        <taxon>Tothia</taxon>
    </lineage>
</organism>
<gene>
    <name evidence="3" type="ORF">EJ08DRAFT_628689</name>
</gene>
<sequence length="369" mass="41364">MTFVGQIRMPLKFLIAFALLDFSSKVYGRPASSSGVLSPASEWKIDNLKSIVAFGDSYTDEQRLSYFINHNGTAPPVGWVQPVTYPTADGGYVWARYVSWYTRANLYNYAVSGAVCSNAITPRHFDAINTTFPSVLEYEVPAFLVDKVYIEPNSRKPFLDLPAAETVYALWIGTNDLGNNAFITNSQIKGKTLDDYVGCVFEVLNKLYVAGGRNFILLNNTPLDLAPQYATIANGGVTKSRFWQDKPADIDGISRKMSYQVQVANTAMRSRMEALGRQYSEGKFALFDTHELFENVYKNPRNYLNGTEKPNVSSWINQCDGQGNNCTPKPSPDSYLWYDELHPSEQADRVVAREFVKVVNGSSSYAIYY</sequence>
<dbReference type="Pfam" id="PF00657">
    <property type="entry name" value="Lipase_GDSL"/>
    <property type="match status" value="1"/>
</dbReference>
<dbReference type="SUPFAM" id="SSF52266">
    <property type="entry name" value="SGNH hydrolase"/>
    <property type="match status" value="1"/>
</dbReference>
<keyword evidence="2" id="KW-0732">Signal</keyword>
<dbReference type="InterPro" id="IPR001087">
    <property type="entry name" value="GDSL"/>
</dbReference>
<dbReference type="GO" id="GO:0016788">
    <property type="term" value="F:hydrolase activity, acting on ester bonds"/>
    <property type="evidence" value="ECO:0007669"/>
    <property type="project" value="InterPro"/>
</dbReference>
<dbReference type="InterPro" id="IPR051058">
    <property type="entry name" value="GDSL_Est/Lipase"/>
</dbReference>
<evidence type="ECO:0000313" key="3">
    <source>
        <dbReference type="EMBL" id="KAF2433500.1"/>
    </source>
</evidence>
<dbReference type="InterPro" id="IPR036514">
    <property type="entry name" value="SGNH_hydro_sf"/>
</dbReference>
<feature type="signal peptide" evidence="2">
    <location>
        <begin position="1"/>
        <end position="28"/>
    </location>
</feature>
<dbReference type="PANTHER" id="PTHR45648">
    <property type="entry name" value="GDSL LIPASE/ACYLHYDROLASE FAMILY PROTEIN (AFU_ORTHOLOGUE AFUA_4G14700)"/>
    <property type="match status" value="1"/>
</dbReference>
<protein>
    <submittedName>
        <fullName evidence="3">Uncharacterized protein</fullName>
    </submittedName>
</protein>
<evidence type="ECO:0000256" key="1">
    <source>
        <dbReference type="ARBA" id="ARBA00022801"/>
    </source>
</evidence>
<keyword evidence="4" id="KW-1185">Reference proteome</keyword>
<dbReference type="PANTHER" id="PTHR45648:SF22">
    <property type="entry name" value="GDSL LIPASE_ACYLHYDROLASE FAMILY PROTEIN (AFU_ORTHOLOGUE AFUA_4G14700)"/>
    <property type="match status" value="1"/>
</dbReference>
<evidence type="ECO:0000313" key="4">
    <source>
        <dbReference type="Proteomes" id="UP000800235"/>
    </source>
</evidence>
<dbReference type="Gene3D" id="3.40.50.1110">
    <property type="entry name" value="SGNH hydrolase"/>
    <property type="match status" value="1"/>
</dbReference>